<protein>
    <submittedName>
        <fullName evidence="1">Uncharacterized protein</fullName>
    </submittedName>
</protein>
<dbReference type="PANTHER" id="PTHR22774">
    <property type="entry name" value="CHOREIN N-TERMINAL DOMAIN-CONTAINING PROTEIN"/>
    <property type="match status" value="1"/>
</dbReference>
<dbReference type="PANTHER" id="PTHR22774:SF11">
    <property type="entry name" value="CHOREIN N-TERMINAL DOMAIN-CONTAINING PROTEIN"/>
    <property type="match status" value="1"/>
</dbReference>
<evidence type="ECO:0000313" key="1">
    <source>
        <dbReference type="EMBL" id="ESR65404.1"/>
    </source>
</evidence>
<dbReference type="KEGG" id="cic:CICLE_v100072722m"/>
<sequence>MESIIARALEYTFKYWLKSFSRDQFKLQGRTAQLSNLDINGDALHASMGLPPALHVTTAKLGKLEII</sequence>
<proteinExistence type="predicted"/>
<dbReference type="Proteomes" id="UP000030687">
    <property type="component" value="Unassembled WGS sequence"/>
</dbReference>
<reference evidence="1 2" key="1">
    <citation type="submission" date="2013-10" db="EMBL/GenBank/DDBJ databases">
        <authorList>
            <consortium name="International Citrus Genome Consortium"/>
            <person name="Jenkins J."/>
            <person name="Schmutz J."/>
            <person name="Prochnik S."/>
            <person name="Rokhsar D."/>
            <person name="Gmitter F."/>
            <person name="Ollitrault P."/>
            <person name="Machado M."/>
            <person name="Talon M."/>
            <person name="Wincker P."/>
            <person name="Jaillon O."/>
            <person name="Morgante M."/>
        </authorList>
    </citation>
    <scope>NUCLEOTIDE SEQUENCE</scope>
    <source>
        <strain evidence="2">cv. Clemenules</strain>
    </source>
</reference>
<dbReference type="InParanoid" id="V4WFL3"/>
<dbReference type="InterPro" id="IPR026728">
    <property type="entry name" value="BLTP3A/B"/>
</dbReference>
<gene>
    <name evidence="1" type="ORF">CICLE_v100072722mg</name>
</gene>
<dbReference type="STRING" id="85681.V4WFL3"/>
<name>V4WFL3_CITCL</name>
<dbReference type="Gramene" id="ESR65404">
    <property type="protein sequence ID" value="ESR65404"/>
    <property type="gene ID" value="CICLE_v100072722mg"/>
</dbReference>
<dbReference type="EMBL" id="KI535697">
    <property type="protein sequence ID" value="ESR65404.1"/>
    <property type="molecule type" value="Genomic_DNA"/>
</dbReference>
<dbReference type="AlphaFoldDB" id="V4WFL3"/>
<accession>V4WFL3</accession>
<organism evidence="1 2">
    <name type="scientific">Citrus clementina</name>
    <name type="common">Clementine</name>
    <name type="synonym">Citrus deliciosa x Citrus sinensis</name>
    <dbReference type="NCBI Taxonomy" id="85681"/>
    <lineage>
        <taxon>Eukaryota</taxon>
        <taxon>Viridiplantae</taxon>
        <taxon>Streptophyta</taxon>
        <taxon>Embryophyta</taxon>
        <taxon>Tracheophyta</taxon>
        <taxon>Spermatophyta</taxon>
        <taxon>Magnoliopsida</taxon>
        <taxon>eudicotyledons</taxon>
        <taxon>Gunneridae</taxon>
        <taxon>Pentapetalae</taxon>
        <taxon>rosids</taxon>
        <taxon>malvids</taxon>
        <taxon>Sapindales</taxon>
        <taxon>Rutaceae</taxon>
        <taxon>Aurantioideae</taxon>
        <taxon>Citrus</taxon>
    </lineage>
</organism>
<evidence type="ECO:0000313" key="2">
    <source>
        <dbReference type="Proteomes" id="UP000030687"/>
    </source>
</evidence>
<dbReference type="eggNOG" id="KOG2955">
    <property type="taxonomic scope" value="Eukaryota"/>
</dbReference>
<feature type="non-terminal residue" evidence="1">
    <location>
        <position position="67"/>
    </location>
</feature>
<keyword evidence="2" id="KW-1185">Reference proteome</keyword>